<reference evidence="1" key="2">
    <citation type="submission" date="2021-12" db="EMBL/GenBank/DDBJ databases">
        <title>Resequencing data analysis of finger millet.</title>
        <authorList>
            <person name="Hatakeyama M."/>
            <person name="Aluri S."/>
            <person name="Balachadran M.T."/>
            <person name="Sivarajan S.R."/>
            <person name="Poveda L."/>
            <person name="Shimizu-Inatsugi R."/>
            <person name="Schlapbach R."/>
            <person name="Sreeman S.M."/>
            <person name="Shimizu K.K."/>
        </authorList>
    </citation>
    <scope>NUCLEOTIDE SEQUENCE</scope>
</reference>
<dbReference type="AlphaFoldDB" id="A0AAV5EFK7"/>
<name>A0AAV5EFK7_ELECO</name>
<evidence type="ECO:0000313" key="1">
    <source>
        <dbReference type="EMBL" id="GJN20941.1"/>
    </source>
</evidence>
<comment type="caution">
    <text evidence="1">The sequence shown here is derived from an EMBL/GenBank/DDBJ whole genome shotgun (WGS) entry which is preliminary data.</text>
</comment>
<reference evidence="1" key="1">
    <citation type="journal article" date="2018" name="DNA Res.">
        <title>Multiple hybrid de novo genome assembly of finger millet, an orphan allotetraploid crop.</title>
        <authorList>
            <person name="Hatakeyama M."/>
            <person name="Aluri S."/>
            <person name="Balachadran M.T."/>
            <person name="Sivarajan S.R."/>
            <person name="Patrignani A."/>
            <person name="Gruter S."/>
            <person name="Poveda L."/>
            <person name="Shimizu-Inatsugi R."/>
            <person name="Baeten J."/>
            <person name="Francoijs K.J."/>
            <person name="Nataraja K.N."/>
            <person name="Reddy Y.A.N."/>
            <person name="Phadnis S."/>
            <person name="Ravikumar R.L."/>
            <person name="Schlapbach R."/>
            <person name="Sreeman S.M."/>
            <person name="Shimizu K.K."/>
        </authorList>
    </citation>
    <scope>NUCLEOTIDE SEQUENCE</scope>
</reference>
<sequence>MIRNGLNSLVILGSWVIWNRRNHCVFDGATPSIAEALILAGEERRWWLMAGARGLSFLIAQLSGAA</sequence>
<gene>
    <name evidence="1" type="primary">gb08381</name>
    <name evidence="1" type="ORF">PR202_gb08381</name>
</gene>
<evidence type="ECO:0000313" key="2">
    <source>
        <dbReference type="Proteomes" id="UP001054889"/>
    </source>
</evidence>
<organism evidence="1 2">
    <name type="scientific">Eleusine coracana subsp. coracana</name>
    <dbReference type="NCBI Taxonomy" id="191504"/>
    <lineage>
        <taxon>Eukaryota</taxon>
        <taxon>Viridiplantae</taxon>
        <taxon>Streptophyta</taxon>
        <taxon>Embryophyta</taxon>
        <taxon>Tracheophyta</taxon>
        <taxon>Spermatophyta</taxon>
        <taxon>Magnoliopsida</taxon>
        <taxon>Liliopsida</taxon>
        <taxon>Poales</taxon>
        <taxon>Poaceae</taxon>
        <taxon>PACMAD clade</taxon>
        <taxon>Chloridoideae</taxon>
        <taxon>Cynodonteae</taxon>
        <taxon>Eleusininae</taxon>
        <taxon>Eleusine</taxon>
    </lineage>
</organism>
<accession>A0AAV5EFK7</accession>
<dbReference type="EMBL" id="BQKI01000075">
    <property type="protein sequence ID" value="GJN20941.1"/>
    <property type="molecule type" value="Genomic_DNA"/>
</dbReference>
<proteinExistence type="predicted"/>
<protein>
    <submittedName>
        <fullName evidence="1">Uncharacterized protein</fullName>
    </submittedName>
</protein>
<keyword evidence="2" id="KW-1185">Reference proteome</keyword>
<dbReference type="Proteomes" id="UP001054889">
    <property type="component" value="Unassembled WGS sequence"/>
</dbReference>